<evidence type="ECO:0000256" key="1">
    <source>
        <dbReference type="ARBA" id="ARBA00004141"/>
    </source>
</evidence>
<dbReference type="GO" id="GO:0015606">
    <property type="term" value="F:spermidine transmembrane transporter activity"/>
    <property type="evidence" value="ECO:0007669"/>
    <property type="project" value="TreeGrafter"/>
</dbReference>
<dbReference type="SUPFAM" id="SSF103473">
    <property type="entry name" value="MFS general substrate transporter"/>
    <property type="match status" value="1"/>
</dbReference>
<evidence type="ECO:0008006" key="8">
    <source>
        <dbReference type="Google" id="ProtNLM"/>
    </source>
</evidence>
<evidence type="ECO:0000256" key="2">
    <source>
        <dbReference type="ARBA" id="ARBA00022692"/>
    </source>
</evidence>
<evidence type="ECO:0000256" key="5">
    <source>
        <dbReference type="SAM" id="Phobius"/>
    </source>
</evidence>
<sequence length="294" mass="32145">MDAPISEHSLHDQELEQIQWNNPREKLNPRSWPVWKKLFHAVVPCIVAFVITFGTSVNDAAVELLARNIRAAVDRTTIRDCRPPLDLCYPPSLLLAFSAGARAASNLATLLICRELAGFFGSAQVALGAGTLADIWHLEKEGSPSSLFSILGMFLGPTVGSVAGAYALQDHHCERRFTQWVMVILCAPVCLGSVSYVEEGEVHGGTARHYWTWNACKDVAHRGHCSLVDPVYCFPYAMIFSYFASSSVIVGHLLAAFMFGVFNKSLYANAREAGGGIAAPETFVSTQRWQAALI</sequence>
<reference evidence="6 7" key="1">
    <citation type="submission" date="2019-04" db="EMBL/GenBank/DDBJ databases">
        <title>Aspergillus burnettii sp. nov., novel species from soil in southeast Queensland.</title>
        <authorList>
            <person name="Gilchrist C.L.M."/>
            <person name="Pitt J.I."/>
            <person name="Lange L."/>
            <person name="Lacey H.J."/>
            <person name="Vuong D."/>
            <person name="Midgley D.J."/>
            <person name="Greenfield P."/>
            <person name="Bradbury M."/>
            <person name="Lacey E."/>
            <person name="Busk P.K."/>
            <person name="Pilgaard B."/>
            <person name="Chooi Y.H."/>
            <person name="Piggott A.M."/>
        </authorList>
    </citation>
    <scope>NUCLEOTIDE SEQUENCE [LARGE SCALE GENOMIC DNA]</scope>
    <source>
        <strain evidence="6 7">FRR 5400</strain>
    </source>
</reference>
<comment type="caution">
    <text evidence="6">The sequence shown here is derived from an EMBL/GenBank/DDBJ whole genome shotgun (WGS) entry which is preliminary data.</text>
</comment>
<feature type="transmembrane region" description="Helical" evidence="5">
    <location>
        <begin position="38"/>
        <end position="57"/>
    </location>
</feature>
<organism evidence="6 7">
    <name type="scientific">Petromyces alliaceus</name>
    <name type="common">Aspergillus alliaceus</name>
    <dbReference type="NCBI Taxonomy" id="209559"/>
    <lineage>
        <taxon>Eukaryota</taxon>
        <taxon>Fungi</taxon>
        <taxon>Dikarya</taxon>
        <taxon>Ascomycota</taxon>
        <taxon>Pezizomycotina</taxon>
        <taxon>Eurotiomycetes</taxon>
        <taxon>Eurotiomycetidae</taxon>
        <taxon>Eurotiales</taxon>
        <taxon>Aspergillaceae</taxon>
        <taxon>Aspergillus</taxon>
        <taxon>Aspergillus subgen. Circumdati</taxon>
    </lineage>
</organism>
<name>A0A8H5ZZE7_PETAA</name>
<accession>A0A8H5ZZE7</accession>
<comment type="subcellular location">
    <subcellularLocation>
        <location evidence="1">Membrane</location>
        <topology evidence="1">Multi-pass membrane protein</topology>
    </subcellularLocation>
</comment>
<keyword evidence="7" id="KW-1185">Reference proteome</keyword>
<feature type="transmembrane region" description="Helical" evidence="5">
    <location>
        <begin position="239"/>
        <end position="262"/>
    </location>
</feature>
<keyword evidence="2 5" id="KW-0812">Transmembrane</keyword>
<dbReference type="PANTHER" id="PTHR23502">
    <property type="entry name" value="MAJOR FACILITATOR SUPERFAMILY"/>
    <property type="match status" value="1"/>
</dbReference>
<dbReference type="AlphaFoldDB" id="A0A8H5ZZE7"/>
<feature type="transmembrane region" description="Helical" evidence="5">
    <location>
        <begin position="180"/>
        <end position="197"/>
    </location>
</feature>
<dbReference type="PANTHER" id="PTHR23502:SF182">
    <property type="entry name" value="POLYAMINE TRANSPORTER, PUTATIVE-RELATED"/>
    <property type="match status" value="1"/>
</dbReference>
<keyword evidence="4 5" id="KW-0472">Membrane</keyword>
<dbReference type="GO" id="GO:0000297">
    <property type="term" value="F:spermine transmembrane transporter activity"/>
    <property type="evidence" value="ECO:0007669"/>
    <property type="project" value="TreeGrafter"/>
</dbReference>
<dbReference type="Gene3D" id="1.20.1720.10">
    <property type="entry name" value="Multidrug resistance protein D"/>
    <property type="match status" value="1"/>
</dbReference>
<proteinExistence type="predicted"/>
<evidence type="ECO:0000256" key="3">
    <source>
        <dbReference type="ARBA" id="ARBA00022989"/>
    </source>
</evidence>
<gene>
    <name evidence="6" type="ORF">ETB97_005200</name>
</gene>
<dbReference type="EMBL" id="SPNV01000234">
    <property type="protein sequence ID" value="KAF5857856.1"/>
    <property type="molecule type" value="Genomic_DNA"/>
</dbReference>
<keyword evidence="3 5" id="KW-1133">Transmembrane helix</keyword>
<evidence type="ECO:0000313" key="6">
    <source>
        <dbReference type="EMBL" id="KAF5857856.1"/>
    </source>
</evidence>
<evidence type="ECO:0000313" key="7">
    <source>
        <dbReference type="Proteomes" id="UP000541154"/>
    </source>
</evidence>
<evidence type="ECO:0000256" key="4">
    <source>
        <dbReference type="ARBA" id="ARBA00023136"/>
    </source>
</evidence>
<feature type="transmembrane region" description="Helical" evidence="5">
    <location>
        <begin position="147"/>
        <end position="168"/>
    </location>
</feature>
<dbReference type="GO" id="GO:0005886">
    <property type="term" value="C:plasma membrane"/>
    <property type="evidence" value="ECO:0007669"/>
    <property type="project" value="TreeGrafter"/>
</dbReference>
<dbReference type="Proteomes" id="UP000541154">
    <property type="component" value="Unassembled WGS sequence"/>
</dbReference>
<dbReference type="InterPro" id="IPR036259">
    <property type="entry name" value="MFS_trans_sf"/>
</dbReference>
<protein>
    <recommendedName>
        <fullName evidence="8">Major facilitator superfamily (MFS) profile domain-containing protein</fullName>
    </recommendedName>
</protein>